<sequence length="67" mass="7406">MASAGYDPQVVPSVYENRLGGGDSFEFLSTHPPGKKRAKLLEEPKTMKLAKQVYEDVKAGYQITSFV</sequence>
<evidence type="ECO:0000313" key="1">
    <source>
        <dbReference type="EMBL" id="OMO52922.1"/>
    </source>
</evidence>
<organism evidence="1 2">
    <name type="scientific">Corchorus capsularis</name>
    <name type="common">Jute</name>
    <dbReference type="NCBI Taxonomy" id="210143"/>
    <lineage>
        <taxon>Eukaryota</taxon>
        <taxon>Viridiplantae</taxon>
        <taxon>Streptophyta</taxon>
        <taxon>Embryophyta</taxon>
        <taxon>Tracheophyta</taxon>
        <taxon>Spermatophyta</taxon>
        <taxon>Magnoliopsida</taxon>
        <taxon>eudicotyledons</taxon>
        <taxon>Gunneridae</taxon>
        <taxon>Pentapetalae</taxon>
        <taxon>rosids</taxon>
        <taxon>malvids</taxon>
        <taxon>Malvales</taxon>
        <taxon>Malvaceae</taxon>
        <taxon>Grewioideae</taxon>
        <taxon>Apeibeae</taxon>
        <taxon>Corchorus</taxon>
    </lineage>
</organism>
<dbReference type="Gramene" id="OMO52922">
    <property type="protein sequence ID" value="OMO52922"/>
    <property type="gene ID" value="CCACVL1_29005"/>
</dbReference>
<dbReference type="EMBL" id="AWWV01015374">
    <property type="protein sequence ID" value="OMO52922.1"/>
    <property type="molecule type" value="Genomic_DNA"/>
</dbReference>
<dbReference type="STRING" id="210143.A0A1R3G4B0"/>
<keyword evidence="2" id="KW-1185">Reference proteome</keyword>
<protein>
    <recommendedName>
        <fullName evidence="3">Peptidase M48</fullName>
    </recommendedName>
</protein>
<dbReference type="Proteomes" id="UP000188268">
    <property type="component" value="Unassembled WGS sequence"/>
</dbReference>
<gene>
    <name evidence="1" type="ORF">CCACVL1_29005</name>
</gene>
<comment type="caution">
    <text evidence="1">The sequence shown here is derived from an EMBL/GenBank/DDBJ whole genome shotgun (WGS) entry which is preliminary data.</text>
</comment>
<name>A0A1R3G4B0_COCAP</name>
<evidence type="ECO:0008006" key="3">
    <source>
        <dbReference type="Google" id="ProtNLM"/>
    </source>
</evidence>
<dbReference type="OrthoDB" id="7464992at2759"/>
<reference evidence="1 2" key="1">
    <citation type="submission" date="2013-09" db="EMBL/GenBank/DDBJ databases">
        <title>Corchorus capsularis genome sequencing.</title>
        <authorList>
            <person name="Alam M."/>
            <person name="Haque M.S."/>
            <person name="Islam M.S."/>
            <person name="Emdad E.M."/>
            <person name="Islam M.M."/>
            <person name="Ahmed B."/>
            <person name="Halim A."/>
            <person name="Hossen Q.M.M."/>
            <person name="Hossain M.Z."/>
            <person name="Ahmed R."/>
            <person name="Khan M.M."/>
            <person name="Islam R."/>
            <person name="Rashid M.M."/>
            <person name="Khan S.A."/>
            <person name="Rahman M.S."/>
            <person name="Alam M."/>
        </authorList>
    </citation>
    <scope>NUCLEOTIDE SEQUENCE [LARGE SCALE GENOMIC DNA]</scope>
    <source>
        <strain evidence="2">cv. CVL-1</strain>
        <tissue evidence="1">Whole seedling</tissue>
    </source>
</reference>
<proteinExistence type="predicted"/>
<accession>A0A1R3G4B0</accession>
<evidence type="ECO:0000313" key="2">
    <source>
        <dbReference type="Proteomes" id="UP000188268"/>
    </source>
</evidence>
<dbReference type="AlphaFoldDB" id="A0A1R3G4B0"/>